<comment type="caution">
    <text evidence="1">The sequence shown here is derived from an EMBL/GenBank/DDBJ whole genome shotgun (WGS) entry which is preliminary data.</text>
</comment>
<dbReference type="Proteomes" id="UP001157167">
    <property type="component" value="Unassembled WGS sequence"/>
</dbReference>
<dbReference type="EMBL" id="BSPX01000001">
    <property type="protein sequence ID" value="GLT20751.1"/>
    <property type="molecule type" value="Genomic_DNA"/>
</dbReference>
<reference evidence="2" key="1">
    <citation type="journal article" date="2019" name="Int. J. Syst. Evol. Microbiol.">
        <title>The Global Catalogue of Microorganisms (GCM) 10K type strain sequencing project: providing services to taxonomists for standard genome sequencing and annotation.</title>
        <authorList>
            <consortium name="The Broad Institute Genomics Platform"/>
            <consortium name="The Broad Institute Genome Sequencing Center for Infectious Disease"/>
            <person name="Wu L."/>
            <person name="Ma J."/>
        </authorList>
    </citation>
    <scope>NUCLEOTIDE SEQUENCE [LARGE SCALE GENOMIC DNA]</scope>
    <source>
        <strain evidence="2">NBRC 102407</strain>
    </source>
</reference>
<accession>A0ABQ6F677</accession>
<protein>
    <submittedName>
        <fullName evidence="1">Uncharacterized protein</fullName>
    </submittedName>
</protein>
<evidence type="ECO:0000313" key="1">
    <source>
        <dbReference type="EMBL" id="GLT20751.1"/>
    </source>
</evidence>
<dbReference type="RefSeq" id="WP_284186335.1">
    <property type="nucleotide sequence ID" value="NZ_BSPX01000001.1"/>
</dbReference>
<proteinExistence type="predicted"/>
<organism evidence="1 2">
    <name type="scientific">Zoogloea oryzae</name>
    <dbReference type="NCBI Taxonomy" id="310767"/>
    <lineage>
        <taxon>Bacteria</taxon>
        <taxon>Pseudomonadati</taxon>
        <taxon>Pseudomonadota</taxon>
        <taxon>Betaproteobacteria</taxon>
        <taxon>Rhodocyclales</taxon>
        <taxon>Zoogloeaceae</taxon>
        <taxon>Zoogloea</taxon>
    </lineage>
</organism>
<keyword evidence="2" id="KW-1185">Reference proteome</keyword>
<sequence>MNPLAWWIDYCVGAVSTSASRFEMWGLLLLKKPLETLAEQGKAPDPK</sequence>
<gene>
    <name evidence="1" type="ORF">GCM10007933_02020</name>
</gene>
<evidence type="ECO:0000313" key="2">
    <source>
        <dbReference type="Proteomes" id="UP001157167"/>
    </source>
</evidence>
<name>A0ABQ6F677_9RHOO</name>